<keyword evidence="10" id="KW-0560">Oxidoreductase</keyword>
<evidence type="ECO:0000259" key="9">
    <source>
        <dbReference type="Pfam" id="PF04316"/>
    </source>
</evidence>
<comment type="similarity">
    <text evidence="1">Belongs to the FlgM family.</text>
</comment>
<keyword evidence="11" id="KW-1185">Reference proteome</keyword>
<name>D5BS53_PUNMI</name>
<dbReference type="KEGG" id="apb:SAR116_0857"/>
<organism evidence="10 11">
    <name type="scientific">Puniceispirillum marinum (strain IMCC1322)</name>
    <dbReference type="NCBI Taxonomy" id="488538"/>
    <lineage>
        <taxon>Bacteria</taxon>
        <taxon>Pseudomonadati</taxon>
        <taxon>Pseudomonadota</taxon>
        <taxon>Alphaproteobacteria</taxon>
        <taxon>Candidatus Puniceispirillales</taxon>
        <taxon>Candidatus Puniceispirillaceae</taxon>
        <taxon>Candidatus Puniceispirillum</taxon>
    </lineage>
</organism>
<proteinExistence type="inferred from homology"/>
<dbReference type="SUPFAM" id="SSF101498">
    <property type="entry name" value="Anti-sigma factor FlgM"/>
    <property type="match status" value="1"/>
</dbReference>
<evidence type="ECO:0000256" key="5">
    <source>
        <dbReference type="ARBA" id="ARBA00023015"/>
    </source>
</evidence>
<dbReference type="InterPro" id="IPR035890">
    <property type="entry name" value="Anti-sigma-28_factor_FlgM_sf"/>
</dbReference>
<keyword evidence="6" id="KW-0804">Transcription</keyword>
<dbReference type="Pfam" id="PF04316">
    <property type="entry name" value="FlgM"/>
    <property type="match status" value="1"/>
</dbReference>
<evidence type="ECO:0000256" key="3">
    <source>
        <dbReference type="ARBA" id="ARBA00022491"/>
    </source>
</evidence>
<evidence type="ECO:0000256" key="1">
    <source>
        <dbReference type="ARBA" id="ARBA00005322"/>
    </source>
</evidence>
<evidence type="ECO:0000256" key="7">
    <source>
        <dbReference type="ARBA" id="ARBA00024739"/>
    </source>
</evidence>
<keyword evidence="4" id="KW-1005">Bacterial flagellum biogenesis</keyword>
<dbReference type="eggNOG" id="COG2747">
    <property type="taxonomic scope" value="Bacteria"/>
</dbReference>
<dbReference type="RefSeq" id="WP_013045729.1">
    <property type="nucleotide sequence ID" value="NC_014010.1"/>
</dbReference>
<dbReference type="InterPro" id="IPR031316">
    <property type="entry name" value="FlgM_C"/>
</dbReference>
<evidence type="ECO:0000313" key="11">
    <source>
        <dbReference type="Proteomes" id="UP000007460"/>
    </source>
</evidence>
<dbReference type="Proteomes" id="UP000007460">
    <property type="component" value="Chromosome"/>
</dbReference>
<sequence length="99" mass="10615">MVDAIKNMVNRVEVQRTRDRDFDSKAVATGASNVAPVARDTVTMSGAASPQAIAQLAEKPPVNAEAVNRIKSAIANGEYPINLDLISDALMDAYRDLKT</sequence>
<dbReference type="OrthoDB" id="7357746at2"/>
<dbReference type="GO" id="GO:0016491">
    <property type="term" value="F:oxidoreductase activity"/>
    <property type="evidence" value="ECO:0007669"/>
    <property type="project" value="UniProtKB-KW"/>
</dbReference>
<evidence type="ECO:0000256" key="2">
    <source>
        <dbReference type="ARBA" id="ARBA00017823"/>
    </source>
</evidence>
<dbReference type="InterPro" id="IPR007412">
    <property type="entry name" value="FlgM"/>
</dbReference>
<evidence type="ECO:0000256" key="4">
    <source>
        <dbReference type="ARBA" id="ARBA00022795"/>
    </source>
</evidence>
<gene>
    <name evidence="10" type="ordered locus">SAR116_0857</name>
</gene>
<accession>D5BS53</accession>
<protein>
    <recommendedName>
        <fullName evidence="2">Negative regulator of flagellin synthesis</fullName>
    </recommendedName>
    <alternativeName>
        <fullName evidence="8">Anti-sigma-28 factor</fullName>
    </alternativeName>
</protein>
<dbReference type="STRING" id="488538.SAR116_0857"/>
<evidence type="ECO:0000256" key="6">
    <source>
        <dbReference type="ARBA" id="ARBA00023163"/>
    </source>
</evidence>
<reference evidence="10 11" key="1">
    <citation type="journal article" date="2010" name="J. Bacteriol.">
        <title>Complete genome sequence of "Candidatus Puniceispirillum marinum" IMCC1322, a representative of the SAR116 clade in the Alphaproteobacteria.</title>
        <authorList>
            <person name="Oh H.M."/>
            <person name="Kwon K.K."/>
            <person name="Kang I."/>
            <person name="Kang S.G."/>
            <person name="Lee J.H."/>
            <person name="Kim S.J."/>
            <person name="Cho J.C."/>
        </authorList>
    </citation>
    <scope>NUCLEOTIDE SEQUENCE [LARGE SCALE GENOMIC DNA]</scope>
    <source>
        <strain evidence="10 11">IMCC1322</strain>
    </source>
</reference>
<dbReference type="HOGENOM" id="CLU_2220715_0_0_5"/>
<dbReference type="GO" id="GO:0045892">
    <property type="term" value="P:negative regulation of DNA-templated transcription"/>
    <property type="evidence" value="ECO:0007669"/>
    <property type="project" value="InterPro"/>
</dbReference>
<dbReference type="NCBIfam" id="TIGR03824">
    <property type="entry name" value="FlgM_jcvi"/>
    <property type="match status" value="1"/>
</dbReference>
<dbReference type="AlphaFoldDB" id="D5BS53"/>
<keyword evidence="3" id="KW-0678">Repressor</keyword>
<comment type="function">
    <text evidence="7">Responsible for the coupling of flagellin expression to flagellar assembly by preventing expression of the flagellin genes when a component of the middle class of proteins is defective. It negatively regulates flagellar genes by inhibiting the activity of FliA by directly binding to FliA.</text>
</comment>
<dbReference type="GO" id="GO:0044781">
    <property type="term" value="P:bacterial-type flagellum organization"/>
    <property type="evidence" value="ECO:0007669"/>
    <property type="project" value="UniProtKB-KW"/>
</dbReference>
<evidence type="ECO:0000313" key="10">
    <source>
        <dbReference type="EMBL" id="ADE39100.1"/>
    </source>
</evidence>
<feature type="domain" description="Anti-sigma-28 factor FlgM C-terminal" evidence="9">
    <location>
        <begin position="40"/>
        <end position="92"/>
    </location>
</feature>
<keyword evidence="5" id="KW-0805">Transcription regulation</keyword>
<evidence type="ECO:0000256" key="8">
    <source>
        <dbReference type="ARBA" id="ARBA00030117"/>
    </source>
</evidence>
<dbReference type="EMBL" id="CP001751">
    <property type="protein sequence ID" value="ADE39100.1"/>
    <property type="molecule type" value="Genomic_DNA"/>
</dbReference>